<dbReference type="SUPFAM" id="SSF82171">
    <property type="entry name" value="DPP6 N-terminal domain-like"/>
    <property type="match status" value="1"/>
</dbReference>
<dbReference type="OrthoDB" id="166304at2"/>
<dbReference type="InterPro" id="IPR041916">
    <property type="entry name" value="Anti_sigma_zinc_sf"/>
</dbReference>
<keyword evidence="4" id="KW-1185">Reference proteome</keyword>
<gene>
    <name evidence="3" type="ORF">EPA93_40495</name>
</gene>
<name>A0A4P6K1P1_KTERU</name>
<dbReference type="KEGG" id="kbs:EPA93_40495"/>
<evidence type="ECO:0000259" key="2">
    <source>
        <dbReference type="Pfam" id="PF13490"/>
    </source>
</evidence>
<organism evidence="3 4">
    <name type="scientific">Ktedonosporobacter rubrisoli</name>
    <dbReference type="NCBI Taxonomy" id="2509675"/>
    <lineage>
        <taxon>Bacteria</taxon>
        <taxon>Bacillati</taxon>
        <taxon>Chloroflexota</taxon>
        <taxon>Ktedonobacteria</taxon>
        <taxon>Ktedonobacterales</taxon>
        <taxon>Ktedonosporobacteraceae</taxon>
        <taxon>Ktedonosporobacter</taxon>
    </lineage>
</organism>
<dbReference type="Gene3D" id="1.10.10.1320">
    <property type="entry name" value="Anti-sigma factor, zinc-finger domain"/>
    <property type="match status" value="1"/>
</dbReference>
<feature type="domain" description="Putative zinc-finger" evidence="2">
    <location>
        <begin position="3"/>
        <end position="36"/>
    </location>
</feature>
<evidence type="ECO:0000313" key="3">
    <source>
        <dbReference type="EMBL" id="QBD81925.1"/>
    </source>
</evidence>
<dbReference type="Pfam" id="PF13490">
    <property type="entry name" value="zf-HC2"/>
    <property type="match status" value="1"/>
</dbReference>
<dbReference type="Proteomes" id="UP000290365">
    <property type="component" value="Chromosome"/>
</dbReference>
<accession>A0A4P6K1P1</accession>
<dbReference type="PANTHER" id="PTHR36842:SF1">
    <property type="entry name" value="PROTEIN TOLB"/>
    <property type="match status" value="1"/>
</dbReference>
<dbReference type="EMBL" id="CP035758">
    <property type="protein sequence ID" value="QBD81925.1"/>
    <property type="molecule type" value="Genomic_DNA"/>
</dbReference>
<dbReference type="Gene3D" id="2.120.10.30">
    <property type="entry name" value="TolB, C-terminal domain"/>
    <property type="match status" value="2"/>
</dbReference>
<reference evidence="3 4" key="1">
    <citation type="submission" date="2019-01" db="EMBL/GenBank/DDBJ databases">
        <title>Ktedonosporobacter rubrisoli SCAWS-G2.</title>
        <authorList>
            <person name="Huang Y."/>
            <person name="Yan B."/>
        </authorList>
    </citation>
    <scope>NUCLEOTIDE SEQUENCE [LARGE SCALE GENOMIC DNA]</scope>
    <source>
        <strain evidence="3 4">SCAWS-G2</strain>
    </source>
</reference>
<keyword evidence="1" id="KW-0472">Membrane</keyword>
<evidence type="ECO:0000256" key="1">
    <source>
        <dbReference type="SAM" id="Phobius"/>
    </source>
</evidence>
<dbReference type="InterPro" id="IPR027383">
    <property type="entry name" value="Znf_put"/>
</dbReference>
<proteinExistence type="predicted"/>
<keyword evidence="1" id="KW-0812">Transmembrane</keyword>
<evidence type="ECO:0000313" key="4">
    <source>
        <dbReference type="Proteomes" id="UP000290365"/>
    </source>
</evidence>
<dbReference type="PANTHER" id="PTHR36842">
    <property type="entry name" value="PROTEIN TOLB HOMOLOG"/>
    <property type="match status" value="1"/>
</dbReference>
<dbReference type="AlphaFoldDB" id="A0A4P6K1P1"/>
<dbReference type="RefSeq" id="WP_129892986.1">
    <property type="nucleotide sequence ID" value="NZ_CP035758.1"/>
</dbReference>
<feature type="transmembrane region" description="Helical" evidence="1">
    <location>
        <begin position="140"/>
        <end position="164"/>
    </location>
</feature>
<dbReference type="InterPro" id="IPR011042">
    <property type="entry name" value="6-blade_b-propeller_TolB-like"/>
</dbReference>
<sequence length="614" mass="66323">MSCEQVKGLLSAYLDKQLALEDCRNVTIHLQECVECKQTLADFRHLDALLASFPRVGPDATLRKRIFSSPEYLEITGTLAARTKGETVPYKRVQTSDWNRPQLVSLPGGRLHASTASPTVPLLTAVSYPSRSHGSRGLRAIRFTLAAAVLLALGVGGLISWNLWHPQGQLSTNTHSIIPPAGLSQPLVPAGTRFVFQRDNALWSAPTDGGTGIVRLTPTNVVVATTWTVRPALTGRSAGNMLAYIDLQQGFVHTVRSDGQNDTLIQPSLFKSGTQPSSMWDTALGATILSGLSWAKNGSQLAFLADAQGNGQTGLYIYSTGTGETYRVPLPFQGSVAHPVWSPDSTRVAFVFTHDNQVGILDYNTQNHGILTIVSAVNSAEHPNDTVLTLDWSTSADTPSLTWSVGTAKHIHSIWQERVGLDKSAPEKRLIEGSFIEATYNSSCHAGAGSWLLITEQGDILRLDASTTTRLGRNKSARSAQWSPDGSYVDYFETPALDMGMLHLLNTQTGSDTLIAPSVTDNPAPTWSVNSQNLIYATSTHILIVNVQSNKTSQPLKLQGVASTFSWSLTTPGQVALSMADGQQGIYLLDTQHDTAIQLDTDSLQGPIMWTQVP</sequence>
<protein>
    <recommendedName>
        <fullName evidence="2">Putative zinc-finger domain-containing protein</fullName>
    </recommendedName>
</protein>
<keyword evidence="1" id="KW-1133">Transmembrane helix</keyword>